<feature type="region of interest" description="Disordered" evidence="2">
    <location>
        <begin position="1128"/>
        <end position="1243"/>
    </location>
</feature>
<sequence length="1818" mass="204011">MDERRVVDYFVIAGLPQEMRPLDDFSKEGNHMKSSHSQAPITDITVFFPSLNEDPPEGYTVLSRTPAGNLADLNHGSLRSPDVYLCFRRGFDRPPLVDIGVMFEGKESILSDSEVVATTHGNHCANINNSTAKTFLTFRRAKDTMPCNSLVVTEIAVILTSKGETAPHAFCMIKKNLNRGIVGSDVYICYKKSMNRTNLITYKPGILLRYPFEDRENLPLPETVPMFCLPLGCSLEKWPKAAQQPDPIFSTFVLTVSDAAEKLYGSAIMFYESYPEELLTDEQKKALDGKPGFPETEWTYNVNKCICLLSRWPFFDTFERFLIFLYEMSISTAGPHAVSIERFILYFMEEIPFPSPQGPGILVELSPTDKLFLTQPEELPLPRSGAKFRQLLMNLGADNCLLILVCALTEQKILVHSLRPDVLTAVAEAVSMILFPFKWQCPYIPLCPLGLAEVLHAPLPFLIGVDSRFFDLYDPPPDVICIDLDTNNVSMIDEKKREREINIKLLPKKPGRVLRQTLETLYKQLAHFIHEPLPVDTTSIDKEFQFKRKEQKLELDIQVAFLQFMATILKGYKNFLLPITKAPTVGTTDTNSLFDLNGFLKSRDKWSHKFFNYVTKTQMFIRFIEERSFVSDMDAGLAFFDECTDKVEEDENVHLLEVDDSHQSERTVIIMPPEPTGQIYTYQGFNLNHNLLQLNHFNNLLSSSKDKKSSRHSGSGIAPGSPMARRTKHEIKAAQRLARKCSTNPQLWAQCLWSTCCSIWFIHLPSYVLSAQSPPAILQYAYDVMVKVHKCKLTLSDEICFRVMMQLCGVYRLPVVAVKLLFHMKRAGIQPNAITYGFYNRAVLEATWPSGMSNSSQLLWNKLRNVILCAALFKKGLAGKRKHSTAADDNLSLLDPSLNCGSHTSIDSAGSLSQKVNEAVEVEETEACKQTQVEDNDSHCDSVDNQVAANSEGFVAFDNFRSKVGSIVRPTGLPLLNQSTNFKQHTFESSAGLLITGAGGPLKEEELDLTQFNVVTSPNGLVSSNKRRYRSGSCTEFNNPLRQPPPTSPPISTINKNSYKILTRSESFANDAGILAKLHTLKLDSLPLSSSRDSLKEKPKMLQGHGKPWSKSLFGRRGSLNLRKFKDQVTSDSYESSTENLGSTGSGAGGSYEDIYNISTPKRNKLNNSFGMNNKYKPERHSSTSNIVSELNENQCSDSKSPIKSPSRTPVTENDPLGALLNEGSEQEEEEEEEKKTVSRVPSEIELDHTGAPLLFERRLLGDYNSVVRSATFTNEESDEEYETGVRNKSMHRSSTMPINNSMGENPNQQPSIGSFKLPFTRYSPSRFSLRKAADRINTQMIENAITSLSPSLTSKKSNELIMGGLSSLKSAATSVAKKIDEIKGAISANTTPVKSANHWGTLERDACLLEDESEYGEEYSASRRKISMDSPQNRGQLSGNNFTEWLTEGSRKGSSVNLGNESSVFEVIDKWANRQCLYPKFQRDPSIPVALQITMTTCSKCHNCSTVLYDEEIMAGWIPEDSNLNTKCQFCDKATVPLLSVSVVDYRNSPMPTLVKERKISSISLGTSQTSLVSDSGFVNDGVQPKTCDPITVPYLNPLVLRKEFESILAAEGDAALIQPKFVDEHPIIYWNMVWMFTRINMDSHFPGLALGSNATISDPHPSWENANSSNVLISTMWHNHRLNDEVGAPMYLSWNVNDDHSSLVSALVTDQTRVSAKDLQSILHWLQYCNIIKPLEFLAVERKKLKGRGHSLYREILFLGITAIGKENIDQVYFDKDYKAAYEKVIEKDPNLYLRSDQPLTLAAMWCRQYFRPLEL</sequence>
<feature type="domain" description="MABP" evidence="4">
    <location>
        <begin position="38"/>
        <end position="194"/>
    </location>
</feature>
<feature type="compositionally biased region" description="Polar residues" evidence="2">
    <location>
        <begin position="1157"/>
        <end position="1172"/>
    </location>
</feature>
<dbReference type="SMART" id="SM00799">
    <property type="entry name" value="DENN"/>
    <property type="match status" value="1"/>
</dbReference>
<evidence type="ECO:0000256" key="2">
    <source>
        <dbReference type="SAM" id="MobiDB-lite"/>
    </source>
</evidence>
<feature type="region of interest" description="Disordered" evidence="2">
    <location>
        <begin position="703"/>
        <end position="726"/>
    </location>
</feature>
<dbReference type="EnsemblMetazoa" id="XM_014400057.2">
    <property type="protein sequence ID" value="XP_014255543.1"/>
    <property type="gene ID" value="LOC106670059"/>
</dbReference>
<dbReference type="GeneID" id="106670059"/>
<dbReference type="SMART" id="SM00800">
    <property type="entry name" value="uDENN"/>
    <property type="match status" value="1"/>
</dbReference>
<dbReference type="InterPro" id="IPR051696">
    <property type="entry name" value="DENN_Domain_GEFs"/>
</dbReference>
<evidence type="ECO:0000256" key="1">
    <source>
        <dbReference type="ARBA" id="ARBA00022658"/>
    </source>
</evidence>
<dbReference type="PROSITE" id="PS51498">
    <property type="entry name" value="MABP"/>
    <property type="match status" value="1"/>
</dbReference>
<dbReference type="OMA" id="ICYRVMM"/>
<dbReference type="Pfam" id="PF03456">
    <property type="entry name" value="uDENN"/>
    <property type="match status" value="1"/>
</dbReference>
<dbReference type="SMART" id="SM00801">
    <property type="entry name" value="dDENN"/>
    <property type="match status" value="1"/>
</dbReference>
<dbReference type="GO" id="GO:0005085">
    <property type="term" value="F:guanyl-nucleotide exchange factor activity"/>
    <property type="evidence" value="ECO:0007669"/>
    <property type="project" value="UniProtKB-KW"/>
</dbReference>
<reference evidence="5" key="1">
    <citation type="submission" date="2022-01" db="UniProtKB">
        <authorList>
            <consortium name="EnsemblMetazoa"/>
        </authorList>
    </citation>
    <scope>IDENTIFICATION</scope>
</reference>
<name>A0A8I6S1S0_CIMLE</name>
<dbReference type="KEGG" id="clec:106670059"/>
<keyword evidence="6" id="KW-1185">Reference proteome</keyword>
<dbReference type="InterPro" id="IPR037516">
    <property type="entry name" value="Tripartite_DENN"/>
</dbReference>
<feature type="compositionally biased region" description="Polar residues" evidence="2">
    <location>
        <begin position="1183"/>
        <end position="1212"/>
    </location>
</feature>
<evidence type="ECO:0000313" key="6">
    <source>
        <dbReference type="Proteomes" id="UP000494040"/>
    </source>
</evidence>
<dbReference type="InterPro" id="IPR005112">
    <property type="entry name" value="dDENN_dom"/>
</dbReference>
<dbReference type="GO" id="GO:0031410">
    <property type="term" value="C:cytoplasmic vesicle"/>
    <property type="evidence" value="ECO:0007669"/>
    <property type="project" value="TreeGrafter"/>
</dbReference>
<evidence type="ECO:0000259" key="4">
    <source>
        <dbReference type="PROSITE" id="PS51498"/>
    </source>
</evidence>
<dbReference type="OrthoDB" id="75250at2759"/>
<evidence type="ECO:0008006" key="7">
    <source>
        <dbReference type="Google" id="ProtNLM"/>
    </source>
</evidence>
<keyword evidence="1" id="KW-0344">Guanine-nucleotide releasing factor</keyword>
<evidence type="ECO:0000313" key="5">
    <source>
        <dbReference type="EnsemblMetazoa" id="XP_014255543.1"/>
    </source>
</evidence>
<feature type="region of interest" description="Disordered" evidence="2">
    <location>
        <begin position="1034"/>
        <end position="1053"/>
    </location>
</feature>
<feature type="domain" description="UDENN" evidence="3">
    <location>
        <begin position="186"/>
        <end position="635"/>
    </location>
</feature>
<evidence type="ECO:0000259" key="3">
    <source>
        <dbReference type="PROSITE" id="PS50211"/>
    </source>
</evidence>
<dbReference type="Gene3D" id="2.100.10.50">
    <property type="match status" value="1"/>
</dbReference>
<dbReference type="Gene3D" id="3.40.50.11500">
    <property type="match status" value="1"/>
</dbReference>
<organism evidence="5 6">
    <name type="scientific">Cimex lectularius</name>
    <name type="common">Bed bug</name>
    <name type="synonym">Acanthia lectularia</name>
    <dbReference type="NCBI Taxonomy" id="79782"/>
    <lineage>
        <taxon>Eukaryota</taxon>
        <taxon>Metazoa</taxon>
        <taxon>Ecdysozoa</taxon>
        <taxon>Arthropoda</taxon>
        <taxon>Hexapoda</taxon>
        <taxon>Insecta</taxon>
        <taxon>Pterygota</taxon>
        <taxon>Neoptera</taxon>
        <taxon>Paraneoptera</taxon>
        <taxon>Hemiptera</taxon>
        <taxon>Heteroptera</taxon>
        <taxon>Panheteroptera</taxon>
        <taxon>Cimicomorpha</taxon>
        <taxon>Cimicidae</taxon>
        <taxon>Cimex</taxon>
    </lineage>
</organism>
<dbReference type="RefSeq" id="XP_014255543.1">
    <property type="nucleotide sequence ID" value="XM_014400057.2"/>
</dbReference>
<protein>
    <recommendedName>
        <fullName evidence="7">C-myc promoter-binding protein</fullName>
    </recommendedName>
</protein>
<dbReference type="Proteomes" id="UP000494040">
    <property type="component" value="Unassembled WGS sequence"/>
</dbReference>
<dbReference type="PANTHER" id="PTHR12296:SF30">
    <property type="entry name" value="DENN DOMAIN-CONTAINING PROTEIN CRAG"/>
    <property type="match status" value="1"/>
</dbReference>
<dbReference type="GO" id="GO:0032483">
    <property type="term" value="P:regulation of Rab protein signal transduction"/>
    <property type="evidence" value="ECO:0007669"/>
    <property type="project" value="TreeGrafter"/>
</dbReference>
<dbReference type="CTD" id="31800"/>
<feature type="region of interest" description="Disordered" evidence="2">
    <location>
        <begin position="1089"/>
        <end position="1114"/>
    </location>
</feature>
<dbReference type="InterPro" id="IPR001194">
    <property type="entry name" value="cDENN_dom"/>
</dbReference>
<dbReference type="InterPro" id="IPR005113">
    <property type="entry name" value="uDENN_dom"/>
</dbReference>
<dbReference type="PROSITE" id="PS50211">
    <property type="entry name" value="DENN"/>
    <property type="match status" value="1"/>
</dbReference>
<dbReference type="PANTHER" id="PTHR12296">
    <property type="entry name" value="DENN DOMAIN-CONTAINING PROTEIN 4"/>
    <property type="match status" value="1"/>
</dbReference>
<accession>A0A8I6S1S0</accession>
<dbReference type="Pfam" id="PF02141">
    <property type="entry name" value="DENN"/>
    <property type="match status" value="1"/>
</dbReference>
<proteinExistence type="predicted"/>
<dbReference type="InterPro" id="IPR023341">
    <property type="entry name" value="MABP"/>
</dbReference>
<feature type="compositionally biased region" description="Polar residues" evidence="2">
    <location>
        <begin position="1130"/>
        <end position="1143"/>
    </location>
</feature>
<dbReference type="InterPro" id="IPR043153">
    <property type="entry name" value="DENN_C"/>
</dbReference>
<dbReference type="Pfam" id="PF03455">
    <property type="entry name" value="dDENN"/>
    <property type="match status" value="1"/>
</dbReference>